<dbReference type="InterPro" id="IPR013154">
    <property type="entry name" value="ADH-like_N"/>
</dbReference>
<dbReference type="OrthoDB" id="3941538at2759"/>
<keyword evidence="5" id="KW-0560">Oxidoreductase</keyword>
<evidence type="ECO:0000259" key="7">
    <source>
        <dbReference type="Pfam" id="PF08240"/>
    </source>
</evidence>
<dbReference type="SUPFAM" id="SSF50129">
    <property type="entry name" value="GroES-like"/>
    <property type="match status" value="1"/>
</dbReference>
<dbReference type="GO" id="GO:0034079">
    <property type="term" value="P:butanediol biosynthetic process"/>
    <property type="evidence" value="ECO:0007669"/>
    <property type="project" value="TreeGrafter"/>
</dbReference>
<organism evidence="8 9">
    <name type="scientific">Friedmanniomyces endolithicus</name>
    <dbReference type="NCBI Taxonomy" id="329885"/>
    <lineage>
        <taxon>Eukaryota</taxon>
        <taxon>Fungi</taxon>
        <taxon>Dikarya</taxon>
        <taxon>Ascomycota</taxon>
        <taxon>Pezizomycotina</taxon>
        <taxon>Dothideomycetes</taxon>
        <taxon>Dothideomycetidae</taxon>
        <taxon>Mycosphaerellales</taxon>
        <taxon>Teratosphaeriaceae</taxon>
        <taxon>Friedmanniomyces</taxon>
    </lineage>
</organism>
<proteinExistence type="inferred from homology"/>
<evidence type="ECO:0000256" key="3">
    <source>
        <dbReference type="ARBA" id="ARBA00022723"/>
    </source>
</evidence>
<comment type="caution">
    <text evidence="8">The sequence shown here is derived from an EMBL/GenBank/DDBJ whole genome shotgun (WGS) entry which is preliminary data.</text>
</comment>
<dbReference type="Proteomes" id="UP000310066">
    <property type="component" value="Unassembled WGS sequence"/>
</dbReference>
<evidence type="ECO:0000313" key="9">
    <source>
        <dbReference type="Proteomes" id="UP000310066"/>
    </source>
</evidence>
<dbReference type="GO" id="GO:0046872">
    <property type="term" value="F:metal ion binding"/>
    <property type="evidence" value="ECO:0007669"/>
    <property type="project" value="UniProtKB-KW"/>
</dbReference>
<protein>
    <recommendedName>
        <fullName evidence="10">Enoyl reductase (ER) domain-containing protein</fullName>
    </recommendedName>
</protein>
<accession>A0A4U0TTJ9</accession>
<dbReference type="Gene3D" id="3.90.180.10">
    <property type="entry name" value="Medium-chain alcohol dehydrogenases, catalytic domain"/>
    <property type="match status" value="1"/>
</dbReference>
<dbReference type="CDD" id="cd08233">
    <property type="entry name" value="butanediol_DH_like"/>
    <property type="match status" value="1"/>
</dbReference>
<evidence type="ECO:0000256" key="2">
    <source>
        <dbReference type="ARBA" id="ARBA00008072"/>
    </source>
</evidence>
<gene>
    <name evidence="8" type="ORF">B0A54_17760</name>
</gene>
<dbReference type="GO" id="GO:0000721">
    <property type="term" value="F:(R,R)-butanediol dehydrogenase activity"/>
    <property type="evidence" value="ECO:0007669"/>
    <property type="project" value="TreeGrafter"/>
</dbReference>
<dbReference type="PANTHER" id="PTHR43161">
    <property type="entry name" value="SORBITOL DEHYDROGENASE"/>
    <property type="match status" value="1"/>
</dbReference>
<evidence type="ECO:0000256" key="4">
    <source>
        <dbReference type="ARBA" id="ARBA00022833"/>
    </source>
</evidence>
<evidence type="ECO:0008006" key="10">
    <source>
        <dbReference type="Google" id="ProtNLM"/>
    </source>
</evidence>
<dbReference type="Gene3D" id="3.40.50.720">
    <property type="entry name" value="NAD(P)-binding Rossmann-like Domain"/>
    <property type="match status" value="1"/>
</dbReference>
<name>A0A4U0TTJ9_9PEZI</name>
<dbReference type="InterPro" id="IPR011032">
    <property type="entry name" value="GroES-like_sf"/>
</dbReference>
<dbReference type="GO" id="GO:0005737">
    <property type="term" value="C:cytoplasm"/>
    <property type="evidence" value="ECO:0007669"/>
    <property type="project" value="TreeGrafter"/>
</dbReference>
<dbReference type="STRING" id="329885.A0A4U0TTJ9"/>
<feature type="domain" description="Alcohol dehydrogenase-like N-terminal" evidence="7">
    <location>
        <begin position="24"/>
        <end position="147"/>
    </location>
</feature>
<comment type="cofactor">
    <cofactor evidence="1">
        <name>Zn(2+)</name>
        <dbReference type="ChEBI" id="CHEBI:29105"/>
    </cofactor>
</comment>
<dbReference type="InterPro" id="IPR036291">
    <property type="entry name" value="NAD(P)-bd_dom_sf"/>
</dbReference>
<keyword evidence="3" id="KW-0479">Metal-binding</keyword>
<dbReference type="SUPFAM" id="SSF51735">
    <property type="entry name" value="NAD(P)-binding Rossmann-fold domains"/>
    <property type="match status" value="1"/>
</dbReference>
<evidence type="ECO:0000313" key="8">
    <source>
        <dbReference type="EMBL" id="TKA25125.1"/>
    </source>
</evidence>
<comment type="similarity">
    <text evidence="2">Belongs to the zinc-containing alcohol dehydrogenase family.</text>
</comment>
<feature type="domain" description="Alcohol dehydrogenase-like C-terminal" evidence="6">
    <location>
        <begin position="187"/>
        <end position="315"/>
    </location>
</feature>
<dbReference type="Pfam" id="PF00107">
    <property type="entry name" value="ADH_zinc_N"/>
    <property type="match status" value="1"/>
</dbReference>
<evidence type="ECO:0000256" key="1">
    <source>
        <dbReference type="ARBA" id="ARBA00001947"/>
    </source>
</evidence>
<dbReference type="AlphaFoldDB" id="A0A4U0TTJ9"/>
<evidence type="ECO:0000259" key="6">
    <source>
        <dbReference type="Pfam" id="PF00107"/>
    </source>
</evidence>
<sequence>MRAARYYGKEDVRIVDDVERRTCGEGQVKVEPAFVGICGTDLHEFMGGPNFSPTSPHPVTKESIPITIGHEFSGTIKELGKGLENSGLKVGQKLAVQPTIYCARCGACENGAENACLNGGFVGLSGGGGGMSEEVVVPAEACLTLPDNVDLDIGALVEPLAVGWHAVDASPIANIKEPKCVVFGGGPIGLAVVQVLLARGAKLVICVEVAKKRQEFAKGFGAHHVIDPTKQDVVSTALELCGGQQPPDIAFDCAGVPQSIETACKVVKSRGAVVNVAIWEKSIPFNPNWLVFREASYKSVLGYQKKDFEGVIKAIGEGKIKPGPMITSRIQMDRLVDDGYWALIKEKDKHVKILVDMRAGLSDTAKVVSSSSRLEDGAQMFLVCRPWPGVQGARAVWEVW</sequence>
<dbReference type="InterPro" id="IPR013149">
    <property type="entry name" value="ADH-like_C"/>
</dbReference>
<keyword evidence="4" id="KW-0862">Zinc</keyword>
<dbReference type="EMBL" id="NAJP01000165">
    <property type="protein sequence ID" value="TKA25125.1"/>
    <property type="molecule type" value="Genomic_DNA"/>
</dbReference>
<reference evidence="8 9" key="1">
    <citation type="submission" date="2017-03" db="EMBL/GenBank/DDBJ databases">
        <title>Genomes of endolithic fungi from Antarctica.</title>
        <authorList>
            <person name="Coleine C."/>
            <person name="Masonjones S."/>
            <person name="Stajich J.E."/>
        </authorList>
    </citation>
    <scope>NUCLEOTIDE SEQUENCE [LARGE SCALE GENOMIC DNA]</scope>
    <source>
        <strain evidence="8 9">CCFEE 5311</strain>
    </source>
</reference>
<dbReference type="Pfam" id="PF08240">
    <property type="entry name" value="ADH_N"/>
    <property type="match status" value="1"/>
</dbReference>
<evidence type="ECO:0000256" key="5">
    <source>
        <dbReference type="ARBA" id="ARBA00023002"/>
    </source>
</evidence>
<dbReference type="PANTHER" id="PTHR43161:SF23">
    <property type="entry name" value="(R,R)-BUTANEDIOL DEHYDROGENASE-RELATED"/>
    <property type="match status" value="1"/>
</dbReference>